<dbReference type="AlphaFoldDB" id="A0A839TUS0"/>
<accession>A0A839TUS0</accession>
<evidence type="ECO:0000259" key="1">
    <source>
        <dbReference type="Pfam" id="PF01261"/>
    </source>
</evidence>
<dbReference type="InterPro" id="IPR036237">
    <property type="entry name" value="Xyl_isomerase-like_sf"/>
</dbReference>
<dbReference type="SUPFAM" id="SSF51658">
    <property type="entry name" value="Xylose isomerase-like"/>
    <property type="match status" value="1"/>
</dbReference>
<dbReference type="RefSeq" id="WP_183582598.1">
    <property type="nucleotide sequence ID" value="NZ_JACHXJ010000002.1"/>
</dbReference>
<protein>
    <submittedName>
        <fullName evidence="2">Sugar phosphate isomerase/epimerase</fullName>
    </submittedName>
</protein>
<keyword evidence="2" id="KW-0413">Isomerase</keyword>
<organism evidence="2 3">
    <name type="scientific">Paenibacillus rhizosphaerae</name>
    <dbReference type="NCBI Taxonomy" id="297318"/>
    <lineage>
        <taxon>Bacteria</taxon>
        <taxon>Bacillati</taxon>
        <taxon>Bacillota</taxon>
        <taxon>Bacilli</taxon>
        <taxon>Bacillales</taxon>
        <taxon>Paenibacillaceae</taxon>
        <taxon>Paenibacillus</taxon>
    </lineage>
</organism>
<feature type="domain" description="Xylose isomerase-like TIM barrel" evidence="1">
    <location>
        <begin position="25"/>
        <end position="250"/>
    </location>
</feature>
<dbReference type="PANTHER" id="PTHR12110:SF41">
    <property type="entry name" value="INOSOSE DEHYDRATASE"/>
    <property type="match status" value="1"/>
</dbReference>
<dbReference type="Pfam" id="PF01261">
    <property type="entry name" value="AP_endonuc_2"/>
    <property type="match status" value="1"/>
</dbReference>
<sequence>MKIVLALYTVYEELQKDLENTFSTLHQMGYSGVELYGEARWPAAEVRELAKRYELDICGWHVEWKLLQPETIQKTIRYHKELGNRNIVIPCLGGPWNIAHRPEENNAATWLRHAEEMNRISELLEAEGLRLGYHTHAHEFEDDLAGVTPWEILLKYTLPSIFLELDTGNCLEGGGDPVRALREASGRLDVVHCKPFSAADGVETGISEAGDLNDWQRILEECRAGGCSWLAVENEAVTRGGKFEVAQQDLKQLERHLLRMP</sequence>
<dbReference type="Proteomes" id="UP000517523">
    <property type="component" value="Unassembled WGS sequence"/>
</dbReference>
<proteinExistence type="predicted"/>
<dbReference type="InterPro" id="IPR013022">
    <property type="entry name" value="Xyl_isomerase-like_TIM-brl"/>
</dbReference>
<reference evidence="2 3" key="1">
    <citation type="submission" date="2020-08" db="EMBL/GenBank/DDBJ databases">
        <title>Genomic Encyclopedia of Type Strains, Phase III (KMG-III): the genomes of soil and plant-associated and newly described type strains.</title>
        <authorList>
            <person name="Whitman W."/>
        </authorList>
    </citation>
    <scope>NUCLEOTIDE SEQUENCE [LARGE SCALE GENOMIC DNA]</scope>
    <source>
        <strain evidence="2 3">CECT 5831</strain>
    </source>
</reference>
<comment type="caution">
    <text evidence="2">The sequence shown here is derived from an EMBL/GenBank/DDBJ whole genome shotgun (WGS) entry which is preliminary data.</text>
</comment>
<dbReference type="InterPro" id="IPR050312">
    <property type="entry name" value="IolE/XylAMocC-like"/>
</dbReference>
<gene>
    <name evidence="2" type="ORF">FHS19_003081</name>
</gene>
<name>A0A839TUS0_9BACL</name>
<dbReference type="GO" id="GO:0016853">
    <property type="term" value="F:isomerase activity"/>
    <property type="evidence" value="ECO:0007669"/>
    <property type="project" value="UniProtKB-KW"/>
</dbReference>
<dbReference type="Gene3D" id="3.20.20.150">
    <property type="entry name" value="Divalent-metal-dependent TIM barrel enzymes"/>
    <property type="match status" value="1"/>
</dbReference>
<dbReference type="PANTHER" id="PTHR12110">
    <property type="entry name" value="HYDROXYPYRUVATE ISOMERASE"/>
    <property type="match status" value="1"/>
</dbReference>
<evidence type="ECO:0000313" key="3">
    <source>
        <dbReference type="Proteomes" id="UP000517523"/>
    </source>
</evidence>
<evidence type="ECO:0000313" key="2">
    <source>
        <dbReference type="EMBL" id="MBB3128427.1"/>
    </source>
</evidence>
<dbReference type="EMBL" id="JACHXJ010000002">
    <property type="protein sequence ID" value="MBB3128427.1"/>
    <property type="molecule type" value="Genomic_DNA"/>
</dbReference>